<dbReference type="RefSeq" id="WP_209859260.1">
    <property type="nucleotide sequence ID" value="NZ_JAGGLD010000001.1"/>
</dbReference>
<comment type="caution">
    <text evidence="2">The sequence shown here is derived from an EMBL/GenBank/DDBJ whole genome shotgun (WGS) entry which is preliminary data.</text>
</comment>
<keyword evidence="1" id="KW-0732">Signal</keyword>
<dbReference type="Proteomes" id="UP001519288">
    <property type="component" value="Unassembled WGS sequence"/>
</dbReference>
<name>A0ABS4JDE6_9BACL</name>
<evidence type="ECO:0000313" key="3">
    <source>
        <dbReference type="Proteomes" id="UP001519288"/>
    </source>
</evidence>
<evidence type="ECO:0000313" key="2">
    <source>
        <dbReference type="EMBL" id="MBP1999743.1"/>
    </source>
</evidence>
<evidence type="ECO:0000256" key="1">
    <source>
        <dbReference type="SAM" id="SignalP"/>
    </source>
</evidence>
<proteinExistence type="predicted"/>
<gene>
    <name evidence="2" type="ORF">J2Z69_000762</name>
</gene>
<protein>
    <submittedName>
        <fullName evidence="2">Uncharacterized protein</fullName>
    </submittedName>
</protein>
<feature type="chain" id="PRO_5045363751" evidence="1">
    <location>
        <begin position="24"/>
        <end position="211"/>
    </location>
</feature>
<feature type="signal peptide" evidence="1">
    <location>
        <begin position="1"/>
        <end position="23"/>
    </location>
</feature>
<keyword evidence="3" id="KW-1185">Reference proteome</keyword>
<reference evidence="2 3" key="1">
    <citation type="submission" date="2021-03" db="EMBL/GenBank/DDBJ databases">
        <title>Genomic Encyclopedia of Type Strains, Phase IV (KMG-IV): sequencing the most valuable type-strain genomes for metagenomic binning, comparative biology and taxonomic classification.</title>
        <authorList>
            <person name="Goeker M."/>
        </authorList>
    </citation>
    <scope>NUCLEOTIDE SEQUENCE [LARGE SCALE GENOMIC DNA]</scope>
    <source>
        <strain evidence="2 3">DSM 26806</strain>
    </source>
</reference>
<sequence length="211" mass="23501">MKRLITLLLSICMLVSVPIAAVAAEGNEKASPVLNERVVSILKENNVEFQIVNGNIKLVETSPQAVAKANGLISQQDQYSTRATSYPGPWVHEKLNDIYNSRKFQAATKTALAAAVIEWAKNMGIPDPVKISVAAAGGFAAYYFINTDKEDLYFLIKYYYREIGKGFFTENGTFIGDYEIKKEIRVTKNSNYTGGNVENDIRKSTIVDPWF</sequence>
<accession>A0ABS4JDE6</accession>
<organism evidence="2 3">
    <name type="scientific">Paenibacillus shirakamiensis</name>
    <dbReference type="NCBI Taxonomy" id="1265935"/>
    <lineage>
        <taxon>Bacteria</taxon>
        <taxon>Bacillati</taxon>
        <taxon>Bacillota</taxon>
        <taxon>Bacilli</taxon>
        <taxon>Bacillales</taxon>
        <taxon>Paenibacillaceae</taxon>
        <taxon>Paenibacillus</taxon>
    </lineage>
</organism>
<dbReference type="EMBL" id="JAGGLD010000001">
    <property type="protein sequence ID" value="MBP1999743.1"/>
    <property type="molecule type" value="Genomic_DNA"/>
</dbReference>